<dbReference type="AlphaFoldDB" id="A0A8T1AEN2"/>
<dbReference type="VEuPathDB" id="FungiDB:PC110_g10720"/>
<evidence type="ECO:0000313" key="1">
    <source>
        <dbReference type="EMBL" id="KAG2880553.1"/>
    </source>
</evidence>
<name>A0A8T1AEN2_9STRA</name>
<organism evidence="1 2">
    <name type="scientific">Phytophthora cactorum</name>
    <dbReference type="NCBI Taxonomy" id="29920"/>
    <lineage>
        <taxon>Eukaryota</taxon>
        <taxon>Sar</taxon>
        <taxon>Stramenopiles</taxon>
        <taxon>Oomycota</taxon>
        <taxon>Peronosporomycetes</taxon>
        <taxon>Peronosporales</taxon>
        <taxon>Peronosporaceae</taxon>
        <taxon>Phytophthora</taxon>
    </lineage>
</organism>
<accession>A0A8T1AEN2</accession>
<gene>
    <name evidence="1" type="ORF">PC117_g26538</name>
</gene>
<comment type="caution">
    <text evidence="1">The sequence shown here is derived from an EMBL/GenBank/DDBJ whole genome shotgun (WGS) entry which is preliminary data.</text>
</comment>
<dbReference type="Proteomes" id="UP000736787">
    <property type="component" value="Unassembled WGS sequence"/>
</dbReference>
<reference evidence="1" key="1">
    <citation type="submission" date="2018-10" db="EMBL/GenBank/DDBJ databases">
        <title>Effector identification in a new, highly contiguous assembly of the strawberry crown rot pathogen Phytophthora cactorum.</title>
        <authorList>
            <person name="Armitage A.D."/>
            <person name="Nellist C.F."/>
            <person name="Bates H."/>
            <person name="Vickerstaff R.J."/>
            <person name="Harrison R.J."/>
        </authorList>
    </citation>
    <scope>NUCLEOTIDE SEQUENCE</scope>
    <source>
        <strain evidence="1">4040</strain>
    </source>
</reference>
<proteinExistence type="predicted"/>
<evidence type="ECO:0000313" key="2">
    <source>
        <dbReference type="Proteomes" id="UP000736787"/>
    </source>
</evidence>
<dbReference type="EMBL" id="RCMK01002512">
    <property type="protein sequence ID" value="KAG2880553.1"/>
    <property type="molecule type" value="Genomic_DNA"/>
</dbReference>
<sequence length="220" mass="24466">MWMWPFPFECVHCRNTAAGVDATCKLEGYRKCEEAVREEWEHYRQKNAVGTGSLRPTFELGPMIGQMDENPLSVSLGDTVTTFVRDNVTFSRVVVNEYEDPSNIEDETSWQLAFGHQGKRAQVESTTLIGAIEQGILEEACLWLFSKRARTCSSLQSLVLESAGESAGRCVFSHADAEAFCAEALSEYPEEERSAVELTVLTFSDDGESEWVNVVAPGYG</sequence>
<protein>
    <submittedName>
        <fullName evidence="1">Uncharacterized protein</fullName>
    </submittedName>
</protein>